<dbReference type="PROSITE" id="PS00092">
    <property type="entry name" value="N6_MTASE"/>
    <property type="match status" value="1"/>
</dbReference>
<evidence type="ECO:0000313" key="6">
    <source>
        <dbReference type="EMBL" id="GLL11841.1"/>
    </source>
</evidence>
<dbReference type="InterPro" id="IPR007848">
    <property type="entry name" value="Small_mtfrase_dom"/>
</dbReference>
<evidence type="ECO:0000259" key="5">
    <source>
        <dbReference type="Pfam" id="PF05175"/>
    </source>
</evidence>
<keyword evidence="3" id="KW-0808">Transferase</keyword>
<dbReference type="PANTHER" id="PTHR45875">
    <property type="entry name" value="METHYLTRANSFERASE N6AMT1"/>
    <property type="match status" value="1"/>
</dbReference>
<comment type="caution">
    <text evidence="6">The sequence shown here is derived from an EMBL/GenBank/DDBJ whole genome shotgun (WGS) entry which is preliminary data.</text>
</comment>
<reference evidence="6" key="1">
    <citation type="journal article" date="2014" name="Int. J. Syst. Evol. Microbiol.">
        <title>Complete genome sequence of Corynebacterium casei LMG S-19264T (=DSM 44701T), isolated from a smear-ripened cheese.</title>
        <authorList>
            <consortium name="US DOE Joint Genome Institute (JGI-PGF)"/>
            <person name="Walter F."/>
            <person name="Albersmeier A."/>
            <person name="Kalinowski J."/>
            <person name="Ruckert C."/>
        </authorList>
    </citation>
    <scope>NUCLEOTIDE SEQUENCE</scope>
    <source>
        <strain evidence="6">VKM Ac-1069</strain>
    </source>
</reference>
<dbReference type="InterPro" id="IPR052190">
    <property type="entry name" value="Euk-Arch_PrmC-MTase"/>
</dbReference>
<organism evidence="6 7">
    <name type="scientific">Pseudonocardia halophobica</name>
    <dbReference type="NCBI Taxonomy" id="29401"/>
    <lineage>
        <taxon>Bacteria</taxon>
        <taxon>Bacillati</taxon>
        <taxon>Actinomycetota</taxon>
        <taxon>Actinomycetes</taxon>
        <taxon>Pseudonocardiales</taxon>
        <taxon>Pseudonocardiaceae</taxon>
        <taxon>Pseudonocardia</taxon>
    </lineage>
</organism>
<evidence type="ECO:0000256" key="4">
    <source>
        <dbReference type="ARBA" id="ARBA00022691"/>
    </source>
</evidence>
<dbReference type="CDD" id="cd02440">
    <property type="entry name" value="AdoMet_MTases"/>
    <property type="match status" value="1"/>
</dbReference>
<reference evidence="6" key="2">
    <citation type="submission" date="2023-01" db="EMBL/GenBank/DDBJ databases">
        <authorList>
            <person name="Sun Q."/>
            <person name="Evtushenko L."/>
        </authorList>
    </citation>
    <scope>NUCLEOTIDE SEQUENCE</scope>
    <source>
        <strain evidence="6">VKM Ac-1069</strain>
    </source>
</reference>
<dbReference type="GO" id="GO:0003676">
    <property type="term" value="F:nucleic acid binding"/>
    <property type="evidence" value="ECO:0007669"/>
    <property type="project" value="InterPro"/>
</dbReference>
<dbReference type="EMBL" id="BSFQ01000010">
    <property type="protein sequence ID" value="GLL11841.1"/>
    <property type="molecule type" value="Genomic_DNA"/>
</dbReference>
<name>A0A9W6L4C0_9PSEU</name>
<accession>A0A9W6L4C0</accession>
<dbReference type="NCBIfam" id="TIGR00537">
    <property type="entry name" value="hemK_rel_arch"/>
    <property type="match status" value="1"/>
</dbReference>
<dbReference type="InterPro" id="IPR002052">
    <property type="entry name" value="DNA_methylase_N6_adenine_CS"/>
</dbReference>
<dbReference type="Proteomes" id="UP001143463">
    <property type="component" value="Unassembled WGS sequence"/>
</dbReference>
<dbReference type="GO" id="GO:0035657">
    <property type="term" value="C:eRF1 methyltransferase complex"/>
    <property type="evidence" value="ECO:0007669"/>
    <property type="project" value="TreeGrafter"/>
</dbReference>
<dbReference type="GO" id="GO:0008276">
    <property type="term" value="F:protein methyltransferase activity"/>
    <property type="evidence" value="ECO:0007669"/>
    <property type="project" value="TreeGrafter"/>
</dbReference>
<dbReference type="GO" id="GO:0008757">
    <property type="term" value="F:S-adenosylmethionine-dependent methyltransferase activity"/>
    <property type="evidence" value="ECO:0007669"/>
    <property type="project" value="TreeGrafter"/>
</dbReference>
<evidence type="ECO:0000256" key="2">
    <source>
        <dbReference type="ARBA" id="ARBA00022603"/>
    </source>
</evidence>
<dbReference type="InterPro" id="IPR029063">
    <property type="entry name" value="SAM-dependent_MTases_sf"/>
</dbReference>
<evidence type="ECO:0000313" key="7">
    <source>
        <dbReference type="Proteomes" id="UP001143463"/>
    </source>
</evidence>
<protein>
    <submittedName>
        <fullName evidence="6">Methyltransferase</fullName>
    </submittedName>
</protein>
<dbReference type="PANTHER" id="PTHR45875:SF1">
    <property type="entry name" value="METHYLTRANSFERASE N6AMT1"/>
    <property type="match status" value="1"/>
</dbReference>
<keyword evidence="2 6" id="KW-0489">Methyltransferase</keyword>
<evidence type="ECO:0000256" key="1">
    <source>
        <dbReference type="ARBA" id="ARBA00006149"/>
    </source>
</evidence>
<dbReference type="GO" id="GO:0032259">
    <property type="term" value="P:methylation"/>
    <property type="evidence" value="ECO:0007669"/>
    <property type="project" value="UniProtKB-KW"/>
</dbReference>
<dbReference type="RefSeq" id="WP_037038609.1">
    <property type="nucleotide sequence ID" value="NZ_BAAAUZ010000010.1"/>
</dbReference>
<keyword evidence="7" id="KW-1185">Reference proteome</keyword>
<proteinExistence type="inferred from homology"/>
<sequence>MILFCPPGVYRAQSDTELLSGSLSRHAAGRDVLDLGTGTGALALAAWREGAASVTAVDLSRRCVAATRLNCFLHGAPVRVHRGDLFAPLHGRRFGMIVANPPYVPSESSVLPRHTPGRSWDAGPDGRAVLDRICDGAADHLEPDGVLLIVHSQVCGPEATVERLERTGLAAEVVERARIPFGPVMRSRASMLEKQGLIEPGDRLEELVVVEARRG</sequence>
<dbReference type="InterPro" id="IPR004557">
    <property type="entry name" value="PrmC-related"/>
</dbReference>
<dbReference type="AlphaFoldDB" id="A0A9W6L4C0"/>
<dbReference type="Gene3D" id="3.40.50.150">
    <property type="entry name" value="Vaccinia Virus protein VP39"/>
    <property type="match status" value="1"/>
</dbReference>
<gene>
    <name evidence="6" type="ORF">GCM10017577_29820</name>
</gene>
<keyword evidence="4" id="KW-0949">S-adenosyl-L-methionine</keyword>
<dbReference type="SUPFAM" id="SSF53335">
    <property type="entry name" value="S-adenosyl-L-methionine-dependent methyltransferases"/>
    <property type="match status" value="1"/>
</dbReference>
<feature type="domain" description="Methyltransferase small" evidence="5">
    <location>
        <begin position="15"/>
        <end position="104"/>
    </location>
</feature>
<evidence type="ECO:0000256" key="3">
    <source>
        <dbReference type="ARBA" id="ARBA00022679"/>
    </source>
</evidence>
<dbReference type="Pfam" id="PF05175">
    <property type="entry name" value="MTS"/>
    <property type="match status" value="1"/>
</dbReference>
<dbReference type="GO" id="GO:0008170">
    <property type="term" value="F:N-methyltransferase activity"/>
    <property type="evidence" value="ECO:0007669"/>
    <property type="project" value="UniProtKB-ARBA"/>
</dbReference>
<comment type="similarity">
    <text evidence="1">Belongs to the eukaryotic/archaeal PrmC-related family.</text>
</comment>